<dbReference type="EMBL" id="BMOV01000002">
    <property type="protein sequence ID" value="GGO08212.1"/>
    <property type="molecule type" value="Genomic_DNA"/>
</dbReference>
<feature type="transmembrane region" description="Helical" evidence="6">
    <location>
        <begin position="322"/>
        <end position="343"/>
    </location>
</feature>
<feature type="transmembrane region" description="Helical" evidence="6">
    <location>
        <begin position="355"/>
        <end position="379"/>
    </location>
</feature>
<dbReference type="PANTHER" id="PTHR42893">
    <property type="entry name" value="PROTEIN DETOXIFICATION 44, CHLOROPLASTIC-RELATED"/>
    <property type="match status" value="1"/>
</dbReference>
<accession>A0ABQ2LAJ9</accession>
<reference evidence="8" key="1">
    <citation type="journal article" date="2019" name="Int. J. Syst. Evol. Microbiol.">
        <title>The Global Catalogue of Microorganisms (GCM) 10K type strain sequencing project: providing services to taxonomists for standard genome sequencing and annotation.</title>
        <authorList>
            <consortium name="The Broad Institute Genomics Platform"/>
            <consortium name="The Broad Institute Genome Sequencing Center for Infectious Disease"/>
            <person name="Wu L."/>
            <person name="Ma J."/>
        </authorList>
    </citation>
    <scope>NUCLEOTIDE SEQUENCE [LARGE SCALE GENOMIC DNA]</scope>
    <source>
        <strain evidence="8">JCM 17843</strain>
    </source>
</reference>
<dbReference type="NCBIfam" id="TIGR00797">
    <property type="entry name" value="matE"/>
    <property type="match status" value="1"/>
</dbReference>
<evidence type="ECO:0000256" key="5">
    <source>
        <dbReference type="ARBA" id="ARBA00023136"/>
    </source>
</evidence>
<evidence type="ECO:0000256" key="1">
    <source>
        <dbReference type="ARBA" id="ARBA00004141"/>
    </source>
</evidence>
<comment type="similarity">
    <text evidence="2">Belongs to the multi antimicrobial extrusion (MATE) (TC 2.A.66.1) family.</text>
</comment>
<feature type="transmembrane region" description="Helical" evidence="6">
    <location>
        <begin position="137"/>
        <end position="162"/>
    </location>
</feature>
<feature type="transmembrane region" description="Helical" evidence="6">
    <location>
        <begin position="287"/>
        <end position="310"/>
    </location>
</feature>
<proteinExistence type="inferred from homology"/>
<dbReference type="Proteomes" id="UP000602381">
    <property type="component" value="Unassembled WGS sequence"/>
</dbReference>
<feature type="transmembrane region" description="Helical" evidence="6">
    <location>
        <begin position="52"/>
        <end position="76"/>
    </location>
</feature>
<feature type="transmembrane region" description="Helical" evidence="6">
    <location>
        <begin position="209"/>
        <end position="230"/>
    </location>
</feature>
<evidence type="ECO:0000313" key="8">
    <source>
        <dbReference type="Proteomes" id="UP000602381"/>
    </source>
</evidence>
<feature type="transmembrane region" description="Helical" evidence="6">
    <location>
        <begin position="20"/>
        <end position="40"/>
    </location>
</feature>
<keyword evidence="8" id="KW-1185">Reference proteome</keyword>
<dbReference type="Pfam" id="PF01554">
    <property type="entry name" value="MatE"/>
    <property type="match status" value="2"/>
</dbReference>
<keyword evidence="5 6" id="KW-0472">Membrane</keyword>
<evidence type="ECO:0000313" key="7">
    <source>
        <dbReference type="EMBL" id="GGO08212.1"/>
    </source>
</evidence>
<dbReference type="PANTHER" id="PTHR42893:SF46">
    <property type="entry name" value="PROTEIN DETOXIFICATION 44, CHLOROPLASTIC"/>
    <property type="match status" value="1"/>
</dbReference>
<keyword evidence="3 6" id="KW-0812">Transmembrane</keyword>
<name>A0ABQ2LAJ9_9PROT</name>
<dbReference type="InterPro" id="IPR044644">
    <property type="entry name" value="DinF-like"/>
</dbReference>
<keyword evidence="4 6" id="KW-1133">Transmembrane helix</keyword>
<comment type="subcellular location">
    <subcellularLocation>
        <location evidence="1">Membrane</location>
        <topology evidence="1">Multi-pass membrane protein</topology>
    </subcellularLocation>
</comment>
<feature type="transmembrane region" description="Helical" evidence="6">
    <location>
        <begin position="169"/>
        <end position="189"/>
    </location>
</feature>
<gene>
    <name evidence="7" type="ORF">GCM10007972_08370</name>
</gene>
<feature type="transmembrane region" description="Helical" evidence="6">
    <location>
        <begin position="419"/>
        <end position="444"/>
    </location>
</feature>
<evidence type="ECO:0000256" key="6">
    <source>
        <dbReference type="SAM" id="Phobius"/>
    </source>
</evidence>
<dbReference type="InterPro" id="IPR002528">
    <property type="entry name" value="MATE_fam"/>
</dbReference>
<feature type="transmembrane region" description="Helical" evidence="6">
    <location>
        <begin position="391"/>
        <end position="413"/>
    </location>
</feature>
<evidence type="ECO:0000256" key="2">
    <source>
        <dbReference type="ARBA" id="ARBA00010199"/>
    </source>
</evidence>
<feature type="transmembrane region" description="Helical" evidence="6">
    <location>
        <begin position="242"/>
        <end position="267"/>
    </location>
</feature>
<feature type="transmembrane region" description="Helical" evidence="6">
    <location>
        <begin position="97"/>
        <end position="117"/>
    </location>
</feature>
<protein>
    <submittedName>
        <fullName evidence="7">MATE family efflux transporter</fullName>
    </submittedName>
</protein>
<organism evidence="7 8">
    <name type="scientific">Iodidimonas muriae</name>
    <dbReference type="NCBI Taxonomy" id="261467"/>
    <lineage>
        <taxon>Bacteria</taxon>
        <taxon>Pseudomonadati</taxon>
        <taxon>Pseudomonadota</taxon>
        <taxon>Alphaproteobacteria</taxon>
        <taxon>Iodidimonadales</taxon>
        <taxon>Iodidimonadaceae</taxon>
        <taxon>Iodidimonas</taxon>
    </lineage>
</organism>
<evidence type="ECO:0000256" key="3">
    <source>
        <dbReference type="ARBA" id="ARBA00022692"/>
    </source>
</evidence>
<dbReference type="CDD" id="cd13136">
    <property type="entry name" value="MATE_DinF_like"/>
    <property type="match status" value="1"/>
</dbReference>
<sequence>MGIVVSASLTARDPHPNRRIWRIAAPAIAANISGPLVGVVDTWALGHLPDPAYLAAIAVGAFIFHFVYWSFGFLRMGTTGLVAQAHGAGDEARLLRIVLRSVVLGLGFAGAVLVLQTPILHGLFALLNPEAMEAELALRYCLIRIWAAPAILLRVTVIGYLVGIQRTRLALLIELMLNLGNAALTVYLVNVLGFGMEGAAVASLAAEVVAAALAVFVAMRLLGGPALLLAAKDRAFWHLSAFAKLMSVNGFIFMRTLFLLLAFALLWRNSAALGSTVLSTNQVLIQFLMLTSFGLDGIAYAAEALVGMAVGRHDQAALRQMVRLTTLWALALAVLYSVIFWIAGEAIIRSFTDIAQIRALAMGFLHWLIVMPVIAVWSYQFDGIFIGATKTAAMMWTMILAFAVYAVALLVLVPRFGNHGLWGAMMIFLALRGLGLALCYPWLVRNRIGEAPGKIGP</sequence>
<evidence type="ECO:0000256" key="4">
    <source>
        <dbReference type="ARBA" id="ARBA00022989"/>
    </source>
</evidence>
<comment type="caution">
    <text evidence="7">The sequence shown here is derived from an EMBL/GenBank/DDBJ whole genome shotgun (WGS) entry which is preliminary data.</text>
</comment>